<keyword evidence="3" id="KW-1185">Reference proteome</keyword>
<evidence type="ECO:0000313" key="3">
    <source>
        <dbReference type="Proteomes" id="UP000594638"/>
    </source>
</evidence>
<sequence length="220" mass="25348">MLKLTHSLPKLRNFKDIDTIEDILQKFVSVGQELKVFFKVLNQQIMSNITPTLNPNQVVAAFINFLLLIVEVIPRHFKPDFIACVKGSIEILRTDLEYLFTFLGDTAKNLQPTQNIVIDIELFVNEVGSFFYSFLFTIVVFILNNEVEEEEEANYATPHMDAVVDEVRNFLHSDLFTVLEDLPLQISEVEGRKERKIQKKKKRKEQKKAITDIKALSSGT</sequence>
<proteinExistence type="predicted"/>
<reference evidence="2 3" key="1">
    <citation type="submission" date="2019-12" db="EMBL/GenBank/DDBJ databases">
        <authorList>
            <person name="Alioto T."/>
            <person name="Alioto T."/>
            <person name="Gomez Garrido J."/>
        </authorList>
    </citation>
    <scope>NUCLEOTIDE SEQUENCE [LARGE SCALE GENOMIC DNA]</scope>
</reference>
<dbReference type="EMBL" id="CACTIH010002296">
    <property type="protein sequence ID" value="CAA2975677.1"/>
    <property type="molecule type" value="Genomic_DNA"/>
</dbReference>
<dbReference type="Proteomes" id="UP000594638">
    <property type="component" value="Unassembled WGS sequence"/>
</dbReference>
<protein>
    <submittedName>
        <fullName evidence="2">Uncharacterized protein</fullName>
    </submittedName>
</protein>
<name>A0A8S0R990_OLEEU</name>
<organism evidence="2 3">
    <name type="scientific">Olea europaea subsp. europaea</name>
    <dbReference type="NCBI Taxonomy" id="158383"/>
    <lineage>
        <taxon>Eukaryota</taxon>
        <taxon>Viridiplantae</taxon>
        <taxon>Streptophyta</taxon>
        <taxon>Embryophyta</taxon>
        <taxon>Tracheophyta</taxon>
        <taxon>Spermatophyta</taxon>
        <taxon>Magnoliopsida</taxon>
        <taxon>eudicotyledons</taxon>
        <taxon>Gunneridae</taxon>
        <taxon>Pentapetalae</taxon>
        <taxon>asterids</taxon>
        <taxon>lamiids</taxon>
        <taxon>Lamiales</taxon>
        <taxon>Oleaceae</taxon>
        <taxon>Oleeae</taxon>
        <taxon>Olea</taxon>
    </lineage>
</organism>
<dbReference type="Gramene" id="OE9A057309T1">
    <property type="protein sequence ID" value="OE9A057309C1"/>
    <property type="gene ID" value="OE9A057309"/>
</dbReference>
<feature type="compositionally biased region" description="Basic residues" evidence="1">
    <location>
        <begin position="197"/>
        <end position="206"/>
    </location>
</feature>
<comment type="caution">
    <text evidence="2">The sequence shown here is derived from an EMBL/GenBank/DDBJ whole genome shotgun (WGS) entry which is preliminary data.</text>
</comment>
<feature type="region of interest" description="Disordered" evidence="1">
    <location>
        <begin position="197"/>
        <end position="220"/>
    </location>
</feature>
<gene>
    <name evidence="2" type="ORF">OLEA9_A057309</name>
</gene>
<accession>A0A8S0R990</accession>
<dbReference type="AlphaFoldDB" id="A0A8S0R990"/>
<evidence type="ECO:0000256" key="1">
    <source>
        <dbReference type="SAM" id="MobiDB-lite"/>
    </source>
</evidence>
<evidence type="ECO:0000313" key="2">
    <source>
        <dbReference type="EMBL" id="CAA2975677.1"/>
    </source>
</evidence>